<comment type="caution">
    <text evidence="1">The sequence shown here is derived from an EMBL/GenBank/DDBJ whole genome shotgun (WGS) entry which is preliminary data.</text>
</comment>
<evidence type="ECO:0000313" key="1">
    <source>
        <dbReference type="EMBL" id="MBD8047403.1"/>
    </source>
</evidence>
<organism evidence="1 2">
    <name type="scientific">Clostridium faecium</name>
    <dbReference type="NCBI Taxonomy" id="2762223"/>
    <lineage>
        <taxon>Bacteria</taxon>
        <taxon>Bacillati</taxon>
        <taxon>Bacillota</taxon>
        <taxon>Clostridia</taxon>
        <taxon>Eubacteriales</taxon>
        <taxon>Clostridiaceae</taxon>
        <taxon>Clostridium</taxon>
    </lineage>
</organism>
<gene>
    <name evidence="1" type="ORF">H9637_10200</name>
</gene>
<dbReference type="Pfam" id="PF10719">
    <property type="entry name" value="ComFB"/>
    <property type="match status" value="1"/>
</dbReference>
<proteinExistence type="predicted"/>
<accession>A0ABR8YT10</accession>
<sequence length="91" mass="10404">MSREFLNYSEVIVKNLLDKLLLSYSDICKCEKCKADMMALSLNYVKPRYVASEIGQLYTKAQTEINHGEMVAITSTVLRAIEVVSNNPRHY</sequence>
<evidence type="ECO:0000313" key="2">
    <source>
        <dbReference type="Proteomes" id="UP000627166"/>
    </source>
</evidence>
<name>A0ABR8YT10_9CLOT</name>
<protein>
    <submittedName>
        <fullName evidence="1">Late competence development ComFB family protein</fullName>
    </submittedName>
</protein>
<keyword evidence="2" id="KW-1185">Reference proteome</keyword>
<dbReference type="Proteomes" id="UP000627166">
    <property type="component" value="Unassembled WGS sequence"/>
</dbReference>
<reference evidence="1 2" key="1">
    <citation type="submission" date="2020-08" db="EMBL/GenBank/DDBJ databases">
        <title>A Genomic Blueprint of the Chicken Gut Microbiome.</title>
        <authorList>
            <person name="Gilroy R."/>
            <person name="Ravi A."/>
            <person name="Getino M."/>
            <person name="Pursley I."/>
            <person name="Horton D.L."/>
            <person name="Alikhan N.-F."/>
            <person name="Baker D."/>
            <person name="Gharbi K."/>
            <person name="Hall N."/>
            <person name="Watson M."/>
            <person name="Adriaenssens E.M."/>
            <person name="Foster-Nyarko E."/>
            <person name="Jarju S."/>
            <person name="Secka A."/>
            <person name="Antonio M."/>
            <person name="Oren A."/>
            <person name="Chaudhuri R."/>
            <person name="La Ragione R.M."/>
            <person name="Hildebrand F."/>
            <person name="Pallen M.J."/>
        </authorList>
    </citation>
    <scope>NUCLEOTIDE SEQUENCE [LARGE SCALE GENOMIC DNA]</scope>
    <source>
        <strain evidence="1 2">N37</strain>
    </source>
</reference>
<dbReference type="EMBL" id="JACSQB010000076">
    <property type="protein sequence ID" value="MBD8047403.1"/>
    <property type="molecule type" value="Genomic_DNA"/>
</dbReference>
<dbReference type="InterPro" id="IPR019657">
    <property type="entry name" value="ComFB"/>
</dbReference>
<dbReference type="RefSeq" id="WP_191740371.1">
    <property type="nucleotide sequence ID" value="NZ_JACSQB010000076.1"/>
</dbReference>